<evidence type="ECO:0000313" key="2">
    <source>
        <dbReference type="EMBL" id="KAK6196322.1"/>
    </source>
</evidence>
<organism evidence="2 3">
    <name type="scientific">Patella caerulea</name>
    <name type="common">Rayed Mediterranean limpet</name>
    <dbReference type="NCBI Taxonomy" id="87958"/>
    <lineage>
        <taxon>Eukaryota</taxon>
        <taxon>Metazoa</taxon>
        <taxon>Spiralia</taxon>
        <taxon>Lophotrochozoa</taxon>
        <taxon>Mollusca</taxon>
        <taxon>Gastropoda</taxon>
        <taxon>Patellogastropoda</taxon>
        <taxon>Patelloidea</taxon>
        <taxon>Patellidae</taxon>
        <taxon>Patella</taxon>
    </lineage>
</organism>
<comment type="caution">
    <text evidence="2">The sequence shown here is derived from an EMBL/GenBank/DDBJ whole genome shotgun (WGS) entry which is preliminary data.</text>
</comment>
<reference evidence="2 3" key="1">
    <citation type="submission" date="2024-01" db="EMBL/GenBank/DDBJ databases">
        <title>The genome of the rayed Mediterranean limpet Patella caerulea (Linnaeus, 1758).</title>
        <authorList>
            <person name="Anh-Thu Weber A."/>
            <person name="Halstead-Nussloch G."/>
        </authorList>
    </citation>
    <scope>NUCLEOTIDE SEQUENCE [LARGE SCALE GENOMIC DNA]</scope>
    <source>
        <strain evidence="2">AATW-2023a</strain>
        <tissue evidence="2">Whole specimen</tissue>
    </source>
</reference>
<sequence length="143" mass="16704">MGNIENVRKSTSGTPLRNNEILQRDSNSEEEMTTEDIIEELKQGKSTARAVFTRSRHKLLNLLDLGDEDDEEFSMKSRTKEVQEWCEKIDTTSEKVLTIMKELADEYAKIKDRKSKSNISFEMEKIEMELDETHELAYSYMKV</sequence>
<keyword evidence="3" id="KW-1185">Reference proteome</keyword>
<dbReference type="AlphaFoldDB" id="A0AAN8KNG3"/>
<evidence type="ECO:0000256" key="1">
    <source>
        <dbReference type="SAM" id="MobiDB-lite"/>
    </source>
</evidence>
<evidence type="ECO:0000313" key="3">
    <source>
        <dbReference type="Proteomes" id="UP001347796"/>
    </source>
</evidence>
<name>A0AAN8KNG3_PATCE</name>
<protein>
    <submittedName>
        <fullName evidence="2">Uncharacterized protein</fullName>
    </submittedName>
</protein>
<accession>A0AAN8KNG3</accession>
<feature type="region of interest" description="Disordered" evidence="1">
    <location>
        <begin position="1"/>
        <end position="33"/>
    </location>
</feature>
<gene>
    <name evidence="2" type="ORF">SNE40_001568</name>
</gene>
<feature type="compositionally biased region" description="Polar residues" evidence="1">
    <location>
        <begin position="9"/>
        <end position="21"/>
    </location>
</feature>
<dbReference type="EMBL" id="JAZGQO010000001">
    <property type="protein sequence ID" value="KAK6196322.1"/>
    <property type="molecule type" value="Genomic_DNA"/>
</dbReference>
<dbReference type="Proteomes" id="UP001347796">
    <property type="component" value="Unassembled WGS sequence"/>
</dbReference>
<proteinExistence type="predicted"/>